<dbReference type="EMBL" id="SGWQ01000004">
    <property type="protein sequence ID" value="RZS39165.1"/>
    <property type="molecule type" value="Genomic_DNA"/>
</dbReference>
<dbReference type="Proteomes" id="UP000294257">
    <property type="component" value="Unassembled WGS sequence"/>
</dbReference>
<dbReference type="AlphaFoldDB" id="A0A4Q7KRI3"/>
<reference evidence="2 3" key="1">
    <citation type="submission" date="2019-02" db="EMBL/GenBank/DDBJ databases">
        <title>Genomic Encyclopedia of Type Strains, Phase IV (KMG-IV): sequencing the most valuable type-strain genomes for metagenomic binning, comparative biology and taxonomic classification.</title>
        <authorList>
            <person name="Goeker M."/>
        </authorList>
    </citation>
    <scope>NUCLEOTIDE SEQUENCE [LARGE SCALE GENOMIC DNA]</scope>
    <source>
        <strain evidence="2 3">DSM 101727</strain>
    </source>
</reference>
<sequence>MASKSRNEQKKDVRSDREAMDARQDSALMAALRAEQKRIQAEEDS</sequence>
<proteinExistence type="predicted"/>
<keyword evidence="3" id="KW-1185">Reference proteome</keyword>
<comment type="caution">
    <text evidence="2">The sequence shown here is derived from an EMBL/GenBank/DDBJ whole genome shotgun (WGS) entry which is preliminary data.</text>
</comment>
<protein>
    <submittedName>
        <fullName evidence="2">Uncharacterized protein</fullName>
    </submittedName>
</protein>
<feature type="compositionally biased region" description="Basic and acidic residues" evidence="1">
    <location>
        <begin position="1"/>
        <end position="24"/>
    </location>
</feature>
<accession>A0A4Q7KRI3</accession>
<feature type="region of interest" description="Disordered" evidence="1">
    <location>
        <begin position="1"/>
        <end position="27"/>
    </location>
</feature>
<evidence type="ECO:0000313" key="3">
    <source>
        <dbReference type="Proteomes" id="UP000294257"/>
    </source>
</evidence>
<evidence type="ECO:0000256" key="1">
    <source>
        <dbReference type="SAM" id="MobiDB-lite"/>
    </source>
</evidence>
<evidence type="ECO:0000313" key="2">
    <source>
        <dbReference type="EMBL" id="RZS39165.1"/>
    </source>
</evidence>
<organism evidence="2 3">
    <name type="scientific">Herbihabitans rhizosphaerae</name>
    <dbReference type="NCBI Taxonomy" id="1872711"/>
    <lineage>
        <taxon>Bacteria</taxon>
        <taxon>Bacillati</taxon>
        <taxon>Actinomycetota</taxon>
        <taxon>Actinomycetes</taxon>
        <taxon>Pseudonocardiales</taxon>
        <taxon>Pseudonocardiaceae</taxon>
        <taxon>Herbihabitans</taxon>
    </lineage>
</organism>
<name>A0A4Q7KRI3_9PSEU</name>
<gene>
    <name evidence="2" type="ORF">EV193_104381</name>
</gene>